<dbReference type="GO" id="GO:0032259">
    <property type="term" value="P:methylation"/>
    <property type="evidence" value="ECO:0007669"/>
    <property type="project" value="UniProtKB-KW"/>
</dbReference>
<dbReference type="Proteomes" id="UP000007947">
    <property type="component" value="Chromosome"/>
</dbReference>
<dbReference type="Gene3D" id="3.40.50.150">
    <property type="entry name" value="Vaccinia Virus protein VP39"/>
    <property type="match status" value="1"/>
</dbReference>
<organism evidence="1 2">
    <name type="scientific">Microlunatus phosphovorus (strain ATCC 700054 / DSM 10555 / JCM 9379 / NBRC 101784 / NCIMB 13414 / VKM Ac-1990 / NM-1)</name>
    <dbReference type="NCBI Taxonomy" id="1032480"/>
    <lineage>
        <taxon>Bacteria</taxon>
        <taxon>Bacillati</taxon>
        <taxon>Actinomycetota</taxon>
        <taxon>Actinomycetes</taxon>
        <taxon>Propionibacteriales</taxon>
        <taxon>Propionibacteriaceae</taxon>
        <taxon>Microlunatus</taxon>
    </lineage>
</organism>
<dbReference type="PANTHER" id="PTHR40036">
    <property type="entry name" value="MACROCIN O-METHYLTRANSFERASE"/>
    <property type="match status" value="1"/>
</dbReference>
<sequence length="169" mass="18657">MAAAMTLIEQRQTDRLVHLYDTFAGMTASTDIDTRCEDGTPASSLLTGSEAEEYLSVADLSTVKENLRTTGYPESRLTYHVGPVECTASVNPPATISYLRLDMDLYEPTLHALQTFYPLLQTGGILIVDDYGWWEGARAATNEYFTSIGQHPFMARLAETRVIVKPGAE</sequence>
<protein>
    <submittedName>
        <fullName evidence="1">Putative methyltransferase</fullName>
        <ecNumber evidence="1">2.1.1.-</ecNumber>
    </submittedName>
</protein>
<keyword evidence="1" id="KW-0808">Transferase</keyword>
<dbReference type="KEGG" id="mph:MLP_18750"/>
<dbReference type="InterPro" id="IPR008884">
    <property type="entry name" value="TylF_MeTrfase"/>
</dbReference>
<reference evidence="1 2" key="1">
    <citation type="submission" date="2011-05" db="EMBL/GenBank/DDBJ databases">
        <title>Whole genome sequence of Microlunatus phosphovorus NM-1.</title>
        <authorList>
            <person name="Hosoyama A."/>
            <person name="Sasaki K."/>
            <person name="Harada T."/>
            <person name="Igarashi R."/>
            <person name="Kawakoshi A."/>
            <person name="Sasagawa M."/>
            <person name="Fukada J."/>
            <person name="Nakamura S."/>
            <person name="Katano Y."/>
            <person name="Hanada S."/>
            <person name="Kamagata Y."/>
            <person name="Nakamura N."/>
            <person name="Yamazaki S."/>
            <person name="Fujita N."/>
        </authorList>
    </citation>
    <scope>NUCLEOTIDE SEQUENCE [LARGE SCALE GENOMIC DNA]</scope>
    <source>
        <strain evidence="2">ATCC 700054 / DSM 10555 / JCM 9379 / NBRC 101784 / NCIMB 13414 / VKM Ac-1990 / NM-1</strain>
    </source>
</reference>
<dbReference type="EC" id="2.1.1.-" evidence="1"/>
<dbReference type="STRING" id="1032480.MLP_18750"/>
<keyword evidence="2" id="KW-1185">Reference proteome</keyword>
<dbReference type="AlphaFoldDB" id="F5XT17"/>
<dbReference type="eggNOG" id="COG4122">
    <property type="taxonomic scope" value="Bacteria"/>
</dbReference>
<evidence type="ECO:0000313" key="1">
    <source>
        <dbReference type="EMBL" id="BAK34889.1"/>
    </source>
</evidence>
<dbReference type="EMBL" id="AP012204">
    <property type="protein sequence ID" value="BAK34889.1"/>
    <property type="molecule type" value="Genomic_DNA"/>
</dbReference>
<proteinExistence type="predicted"/>
<accession>F5XT17</accession>
<name>F5XT17_MICPN</name>
<keyword evidence="1" id="KW-0489">Methyltransferase</keyword>
<dbReference type="PANTHER" id="PTHR40036:SF1">
    <property type="entry name" value="MACROCIN O-METHYLTRANSFERASE"/>
    <property type="match status" value="1"/>
</dbReference>
<dbReference type="InterPro" id="IPR029063">
    <property type="entry name" value="SAM-dependent_MTases_sf"/>
</dbReference>
<gene>
    <name evidence="1" type="ordered locus">MLP_18750</name>
</gene>
<dbReference type="Pfam" id="PF05711">
    <property type="entry name" value="TylF"/>
    <property type="match status" value="1"/>
</dbReference>
<dbReference type="HOGENOM" id="CLU_062821_0_1_11"/>
<dbReference type="GO" id="GO:0008168">
    <property type="term" value="F:methyltransferase activity"/>
    <property type="evidence" value="ECO:0007669"/>
    <property type="project" value="UniProtKB-KW"/>
</dbReference>
<evidence type="ECO:0000313" key="2">
    <source>
        <dbReference type="Proteomes" id="UP000007947"/>
    </source>
</evidence>